<evidence type="ECO:0000313" key="2">
    <source>
        <dbReference type="Proteomes" id="UP001057868"/>
    </source>
</evidence>
<accession>A0A9W5Y0A2</accession>
<sequence>MVLKMNGFYSKHIYKTLRSPGEKIKNAIFITKWFICNLKTNLATFKPQDWFLIIIYNYTVID</sequence>
<gene>
    <name evidence="1" type="ORF">CFOLD11_11800</name>
</gene>
<proteinExistence type="predicted"/>
<evidence type="ECO:0000313" key="1">
    <source>
        <dbReference type="EMBL" id="GKU24354.1"/>
    </source>
</evidence>
<reference evidence="1" key="1">
    <citation type="journal article" date="2023" name="Int. J. Syst. Evol. Microbiol.">
        <title>&lt;i&gt;Clostridium folliculivorans&lt;/i&gt; sp. nov., isolated from soil samples of an organic paddy in Japan.</title>
        <authorList>
            <person name="Tazawa J."/>
            <person name="Kobayashi H."/>
            <person name="Tanizawa Y."/>
            <person name="Uchino A."/>
            <person name="Tanaka F."/>
            <person name="Urashima Y."/>
            <person name="Miura S."/>
            <person name="Sakamoto M."/>
            <person name="Ohkuma M."/>
            <person name="Tohno M."/>
        </authorList>
    </citation>
    <scope>NUCLEOTIDE SEQUENCE</scope>
    <source>
        <strain evidence="1">D1-1</strain>
    </source>
</reference>
<name>A0A9W5Y0A2_9CLOT</name>
<comment type="caution">
    <text evidence="1">The sequence shown here is derived from an EMBL/GenBank/DDBJ whole genome shotgun (WGS) entry which is preliminary data.</text>
</comment>
<dbReference type="Proteomes" id="UP001057868">
    <property type="component" value="Unassembled WGS sequence"/>
</dbReference>
<keyword evidence="2" id="KW-1185">Reference proteome</keyword>
<organism evidence="1 2">
    <name type="scientific">Clostridium folliculivorans</name>
    <dbReference type="NCBI Taxonomy" id="2886038"/>
    <lineage>
        <taxon>Bacteria</taxon>
        <taxon>Bacillati</taxon>
        <taxon>Bacillota</taxon>
        <taxon>Clostridia</taxon>
        <taxon>Eubacteriales</taxon>
        <taxon>Clostridiaceae</taxon>
        <taxon>Clostridium</taxon>
    </lineage>
</organism>
<dbReference type="EMBL" id="BQXY01000001">
    <property type="protein sequence ID" value="GKU24354.1"/>
    <property type="molecule type" value="Genomic_DNA"/>
</dbReference>
<dbReference type="AlphaFoldDB" id="A0A9W5Y0A2"/>
<protein>
    <submittedName>
        <fullName evidence="1">Uncharacterized protein</fullName>
    </submittedName>
</protein>